<organism evidence="1 2">
    <name type="scientific">Inquilinus ginsengisoli</name>
    <dbReference type="NCBI Taxonomy" id="363840"/>
    <lineage>
        <taxon>Bacteria</taxon>
        <taxon>Pseudomonadati</taxon>
        <taxon>Pseudomonadota</taxon>
        <taxon>Alphaproteobacteria</taxon>
        <taxon>Rhodospirillales</taxon>
        <taxon>Rhodospirillaceae</taxon>
        <taxon>Inquilinus</taxon>
    </lineage>
</organism>
<keyword evidence="2" id="KW-1185">Reference proteome</keyword>
<accession>A0ABU1JPU2</accession>
<sequence length="244" mass="26174">MANFDNTVLMVNGAAGPIAIDKHPDFDDMVLIFDGVETNATYTLAPGKQVHVGSTYVNDMGVILTYGGDGRFMELGMGGDPDDAPKVYSVITDDEADGNGPLRYAVTDQTPDSMTIAFRDKGKDDFKNTVLMVNKAKASIDIDRDPNFDDMQLIFNGNTTSGSYALDPGQQVHVGSTYGNDMGVCLTYGGDERYMELGINPDPDTKPTVFAVISDSEDDGSGPLAYTVADQTAVSMTMTLRDKS</sequence>
<comment type="caution">
    <text evidence="1">The sequence shown here is derived from an EMBL/GenBank/DDBJ whole genome shotgun (WGS) entry which is preliminary data.</text>
</comment>
<proteinExistence type="predicted"/>
<reference evidence="1 2" key="1">
    <citation type="submission" date="2023-07" db="EMBL/GenBank/DDBJ databases">
        <title>Sorghum-associated microbial communities from plants grown in Nebraska, USA.</title>
        <authorList>
            <person name="Schachtman D."/>
        </authorList>
    </citation>
    <scope>NUCLEOTIDE SEQUENCE [LARGE SCALE GENOMIC DNA]</scope>
    <source>
        <strain evidence="1 2">584</strain>
    </source>
</reference>
<name>A0ABU1JPU2_9PROT</name>
<gene>
    <name evidence="1" type="ORF">E9232_003156</name>
</gene>
<dbReference type="Proteomes" id="UP001262410">
    <property type="component" value="Unassembled WGS sequence"/>
</dbReference>
<evidence type="ECO:0000313" key="1">
    <source>
        <dbReference type="EMBL" id="MDR6290630.1"/>
    </source>
</evidence>
<evidence type="ECO:0008006" key="3">
    <source>
        <dbReference type="Google" id="ProtNLM"/>
    </source>
</evidence>
<dbReference type="EMBL" id="JAVDPW010000005">
    <property type="protein sequence ID" value="MDR6290630.1"/>
    <property type="molecule type" value="Genomic_DNA"/>
</dbReference>
<dbReference type="RefSeq" id="WP_309795185.1">
    <property type="nucleotide sequence ID" value="NZ_JAVDPW010000005.1"/>
</dbReference>
<protein>
    <recommendedName>
        <fullName evidence="3">DUF4394 domain-containing protein</fullName>
    </recommendedName>
</protein>
<evidence type="ECO:0000313" key="2">
    <source>
        <dbReference type="Proteomes" id="UP001262410"/>
    </source>
</evidence>